<dbReference type="PANTHER" id="PTHR12307">
    <property type="entry name" value="PROTEIN PHOSPHATASE 1 REGULATORY SUBUNIT"/>
    <property type="match status" value="1"/>
</dbReference>
<comment type="caution">
    <text evidence="3">The sequence shown here is derived from an EMBL/GenBank/DDBJ whole genome shotgun (WGS) entry which is preliminary data.</text>
</comment>
<reference evidence="3 4" key="1">
    <citation type="journal article" date="2019" name="Front. Genet.">
        <title>Whole-Genome Sequencing of the Opportunistic Yeast Pathogen Candida inconspicua Uncovers Its Hybrid Origin.</title>
        <authorList>
            <person name="Mixao V."/>
            <person name="Hansen A.P."/>
            <person name="Saus E."/>
            <person name="Boekhout T."/>
            <person name="Lass-Florl C."/>
            <person name="Gabaldon T."/>
        </authorList>
    </citation>
    <scope>NUCLEOTIDE SEQUENCE [LARGE SCALE GENOMIC DNA]</scope>
    <source>
        <strain evidence="3 4">CBS 180</strain>
    </source>
</reference>
<dbReference type="GO" id="GO:0000164">
    <property type="term" value="C:protein phosphatase type 1 complex"/>
    <property type="evidence" value="ECO:0007669"/>
    <property type="project" value="TreeGrafter"/>
</dbReference>
<dbReference type="OrthoDB" id="1881at2759"/>
<dbReference type="GO" id="GO:0008157">
    <property type="term" value="F:protein phosphatase 1 binding"/>
    <property type="evidence" value="ECO:0007669"/>
    <property type="project" value="TreeGrafter"/>
</dbReference>
<feature type="region of interest" description="Disordered" evidence="1">
    <location>
        <begin position="673"/>
        <end position="695"/>
    </location>
</feature>
<feature type="compositionally biased region" description="Basic and acidic residues" evidence="1">
    <location>
        <begin position="673"/>
        <end position="691"/>
    </location>
</feature>
<dbReference type="InterPro" id="IPR038175">
    <property type="entry name" value="CBM21_dom_sf"/>
</dbReference>
<gene>
    <name evidence="3" type="ORF">CANINC_003295</name>
</gene>
<organism evidence="3 4">
    <name type="scientific">Pichia inconspicua</name>
    <dbReference type="NCBI Taxonomy" id="52247"/>
    <lineage>
        <taxon>Eukaryota</taxon>
        <taxon>Fungi</taxon>
        <taxon>Dikarya</taxon>
        <taxon>Ascomycota</taxon>
        <taxon>Saccharomycotina</taxon>
        <taxon>Pichiomycetes</taxon>
        <taxon>Pichiales</taxon>
        <taxon>Pichiaceae</taxon>
        <taxon>Pichia</taxon>
    </lineage>
</organism>
<accession>A0A4T0X047</accession>
<evidence type="ECO:0000256" key="1">
    <source>
        <dbReference type="SAM" id="MobiDB-lite"/>
    </source>
</evidence>
<protein>
    <recommendedName>
        <fullName evidence="2">CBM21 domain-containing protein</fullName>
    </recommendedName>
</protein>
<proteinExistence type="predicted"/>
<dbReference type="GO" id="GO:2001069">
    <property type="term" value="F:glycogen binding"/>
    <property type="evidence" value="ECO:0007669"/>
    <property type="project" value="TreeGrafter"/>
</dbReference>
<dbReference type="STRING" id="52247.A0A4T0X047"/>
<dbReference type="AlphaFoldDB" id="A0A4T0X047"/>
<evidence type="ECO:0000313" key="3">
    <source>
        <dbReference type="EMBL" id="TID22520.1"/>
    </source>
</evidence>
<evidence type="ECO:0000313" key="4">
    <source>
        <dbReference type="Proteomes" id="UP000307173"/>
    </source>
</evidence>
<dbReference type="EMBL" id="SELW01000541">
    <property type="protein sequence ID" value="TID22520.1"/>
    <property type="molecule type" value="Genomic_DNA"/>
</dbReference>
<sequence length="719" mass="80733">MPYLGPQSFKTTPLTSSNLAVLDNSDNHFNITDQSHNIKNNITTPVIDLQLSQFQNSQQSQLNCNLQKLASSNSPLKSSSMQTLSSSSNQLYRPLNYLVKSPSSSSTSNHLTNTETIITNSTCSSNSCKDSLVSSETSYTENISNDNNSTTESYSHKTLVDVNDDDNKTVILSANDDNNLLIPPSPLKAYNVVSVSPKTSRLHRQLFQQSHDDHNLLNSPPSQQLQFIHDQPSPLMRKKSGELIKSSLKLNNLQRSNSMPNAKTVRFATRLENVKFFKKSEHPSAVSVQPPPTSKLAVKSTKWDFDSSSCSSSENDDDDNLGSLIYKGGINYVDDDSYYITEDNDTQTELLNELDDAKNDWIIKFNDCPHNPDSLNFARLASNRDVILESIKLNSTGNALIGFVYANNIAFEKNIIVRLTTDHWKSFKEFDNANYISSNHIFKYSDAHSNVYDKFSFIIKLDDLTFDDSLDVEFCIQYNTNNQTFWDNNNGNNYKVSLIRRALKNSKQKLDSTSLKTSFDLDDSNIKLKDNNNFKLDFSKPKTDINSLRTSNSFGLKKIKSESSLPLACKSSYSLYNLDFSSSSAYNNFGNNNNNTNNSYNSYTRSSPKSINEFTSLSTTNNKSQFAIKQSSKSLSASPALSSSGFDHYNGISDYDNIIKKFCFFTTSDHSAHKDDDSASSIHSDHSENRSENNNNLIKSQFTTDNFNYSKSQTSIDLY</sequence>
<dbReference type="Pfam" id="PF03370">
    <property type="entry name" value="CBM_21"/>
    <property type="match status" value="1"/>
</dbReference>
<evidence type="ECO:0000259" key="2">
    <source>
        <dbReference type="PROSITE" id="PS51159"/>
    </source>
</evidence>
<dbReference type="InterPro" id="IPR005036">
    <property type="entry name" value="CBM21_dom"/>
</dbReference>
<dbReference type="InterPro" id="IPR050782">
    <property type="entry name" value="PP1_regulatory_subunit_3"/>
</dbReference>
<dbReference type="PROSITE" id="PS51159">
    <property type="entry name" value="CBM21"/>
    <property type="match status" value="1"/>
</dbReference>
<dbReference type="Gene3D" id="2.60.40.2440">
    <property type="entry name" value="Carbohydrate binding type-21 domain"/>
    <property type="match status" value="1"/>
</dbReference>
<feature type="domain" description="CBM21" evidence="2">
    <location>
        <begin position="378"/>
        <end position="497"/>
    </location>
</feature>
<keyword evidence="4" id="KW-1185">Reference proteome</keyword>
<dbReference type="Proteomes" id="UP000307173">
    <property type="component" value="Unassembled WGS sequence"/>
</dbReference>
<dbReference type="GO" id="GO:0005979">
    <property type="term" value="P:regulation of glycogen biosynthetic process"/>
    <property type="evidence" value="ECO:0007669"/>
    <property type="project" value="TreeGrafter"/>
</dbReference>
<dbReference type="PANTHER" id="PTHR12307:SF36">
    <property type="entry name" value="GLYCOGEN-BINDING SUBUNIT 76A"/>
    <property type="match status" value="1"/>
</dbReference>
<name>A0A4T0X047_9ASCO</name>